<comment type="caution">
    <text evidence="1">The sequence shown here is derived from an EMBL/GenBank/DDBJ whole genome shotgun (WGS) entry which is preliminary data.</text>
</comment>
<reference evidence="1" key="1">
    <citation type="journal article" date="2020" name="Nat. Commun.">
        <title>Large-scale genome sequencing of mycorrhizal fungi provides insights into the early evolution of symbiotic traits.</title>
        <authorList>
            <person name="Miyauchi S."/>
            <person name="Kiss E."/>
            <person name="Kuo A."/>
            <person name="Drula E."/>
            <person name="Kohler A."/>
            <person name="Sanchez-Garcia M."/>
            <person name="Morin E."/>
            <person name="Andreopoulos B."/>
            <person name="Barry K.W."/>
            <person name="Bonito G."/>
            <person name="Buee M."/>
            <person name="Carver A."/>
            <person name="Chen C."/>
            <person name="Cichocki N."/>
            <person name="Clum A."/>
            <person name="Culley D."/>
            <person name="Crous P.W."/>
            <person name="Fauchery L."/>
            <person name="Girlanda M."/>
            <person name="Hayes R.D."/>
            <person name="Keri Z."/>
            <person name="LaButti K."/>
            <person name="Lipzen A."/>
            <person name="Lombard V."/>
            <person name="Magnuson J."/>
            <person name="Maillard F."/>
            <person name="Murat C."/>
            <person name="Nolan M."/>
            <person name="Ohm R.A."/>
            <person name="Pangilinan J."/>
            <person name="Pereira M.F."/>
            <person name="Perotto S."/>
            <person name="Peter M."/>
            <person name="Pfister S."/>
            <person name="Riley R."/>
            <person name="Sitrit Y."/>
            <person name="Stielow J.B."/>
            <person name="Szollosi G."/>
            <person name="Zifcakova L."/>
            <person name="Stursova M."/>
            <person name="Spatafora J.W."/>
            <person name="Tedersoo L."/>
            <person name="Vaario L.M."/>
            <person name="Yamada A."/>
            <person name="Yan M."/>
            <person name="Wang P."/>
            <person name="Xu J."/>
            <person name="Bruns T."/>
            <person name="Baldrian P."/>
            <person name="Vilgalys R."/>
            <person name="Dunand C."/>
            <person name="Henrissat B."/>
            <person name="Grigoriev I.V."/>
            <person name="Hibbett D."/>
            <person name="Nagy L.G."/>
            <person name="Martin F.M."/>
        </authorList>
    </citation>
    <scope>NUCLEOTIDE SEQUENCE</scope>
    <source>
        <strain evidence="1">UP504</strain>
    </source>
</reference>
<organism evidence="1 2">
    <name type="scientific">Hydnum rufescens UP504</name>
    <dbReference type="NCBI Taxonomy" id="1448309"/>
    <lineage>
        <taxon>Eukaryota</taxon>
        <taxon>Fungi</taxon>
        <taxon>Dikarya</taxon>
        <taxon>Basidiomycota</taxon>
        <taxon>Agaricomycotina</taxon>
        <taxon>Agaricomycetes</taxon>
        <taxon>Cantharellales</taxon>
        <taxon>Hydnaceae</taxon>
        <taxon>Hydnum</taxon>
    </lineage>
</organism>
<sequence>MESAAMDLDLSIIDTVPHAWPLYAGKFGDASWTIEFQRSPTSVLRRTLSGVTWRWPRTSEWFQCVPDQMEAAVISEASKLGAGEDLRVIMTTSANHFAQWEILAMKADETNAVDFGLASLPVSPEPSASGLKYNTKFSGAFHQAMAGIFILDTMFWLLDDHPQRSNLPKPHPLYSLNSVPPEFHSKHLGRVCHRLSRWEDHVIASTHLVDQKHSPQTPDVANLRISEALKVLSATPSSWRWGKVLRNMATVAMGLRMFHQPEEFSTLSAESKVETHRALLLACGISPILVLFPELLTTKQLVAIWPATLGGPWR</sequence>
<evidence type="ECO:0000313" key="2">
    <source>
        <dbReference type="Proteomes" id="UP000886523"/>
    </source>
</evidence>
<dbReference type="Proteomes" id="UP000886523">
    <property type="component" value="Unassembled WGS sequence"/>
</dbReference>
<protein>
    <submittedName>
        <fullName evidence="1">Uncharacterized protein</fullName>
    </submittedName>
</protein>
<dbReference type="AlphaFoldDB" id="A0A9P6AIJ9"/>
<keyword evidence="2" id="KW-1185">Reference proteome</keyword>
<gene>
    <name evidence="1" type="ORF">BS47DRAFT_534733</name>
</gene>
<name>A0A9P6AIJ9_9AGAM</name>
<dbReference type="EMBL" id="MU129148">
    <property type="protein sequence ID" value="KAF9505516.1"/>
    <property type="molecule type" value="Genomic_DNA"/>
</dbReference>
<proteinExistence type="predicted"/>
<accession>A0A9P6AIJ9</accession>
<evidence type="ECO:0000313" key="1">
    <source>
        <dbReference type="EMBL" id="KAF9505516.1"/>
    </source>
</evidence>